<keyword evidence="2" id="KW-1185">Reference proteome</keyword>
<evidence type="ECO:0000313" key="1">
    <source>
        <dbReference type="EMBL" id="CAK7263913.1"/>
    </source>
</evidence>
<proteinExistence type="predicted"/>
<organism evidence="1 2">
    <name type="scientific">Sporothrix epigloea</name>
    <dbReference type="NCBI Taxonomy" id="1892477"/>
    <lineage>
        <taxon>Eukaryota</taxon>
        <taxon>Fungi</taxon>
        <taxon>Dikarya</taxon>
        <taxon>Ascomycota</taxon>
        <taxon>Pezizomycotina</taxon>
        <taxon>Sordariomycetes</taxon>
        <taxon>Sordariomycetidae</taxon>
        <taxon>Ophiostomatales</taxon>
        <taxon>Ophiostomataceae</taxon>
        <taxon>Sporothrix</taxon>
    </lineage>
</organism>
<comment type="caution">
    <text evidence="1">The sequence shown here is derived from an EMBL/GenBank/DDBJ whole genome shotgun (WGS) entry which is preliminary data.</text>
</comment>
<dbReference type="EMBL" id="CAWUON010000005">
    <property type="protein sequence ID" value="CAK7263913.1"/>
    <property type="molecule type" value="Genomic_DNA"/>
</dbReference>
<evidence type="ECO:0000313" key="2">
    <source>
        <dbReference type="Proteomes" id="UP001642502"/>
    </source>
</evidence>
<reference evidence="1 2" key="1">
    <citation type="submission" date="2024-01" db="EMBL/GenBank/DDBJ databases">
        <authorList>
            <person name="Allen C."/>
            <person name="Tagirdzhanova G."/>
        </authorList>
    </citation>
    <scope>NUCLEOTIDE SEQUENCE [LARGE SCALE GENOMIC DNA]</scope>
    <source>
        <strain evidence="1 2">CBS 119000</strain>
    </source>
</reference>
<gene>
    <name evidence="1" type="ORF">SEPCBS119000_000722</name>
</gene>
<accession>A0ABP0D6S2</accession>
<dbReference type="Proteomes" id="UP001642502">
    <property type="component" value="Unassembled WGS sequence"/>
</dbReference>
<sequence>MYLVFGGFAHIRVYVLLRTFSHPQVKEGKGATIDAQAFSDPQLPGKKHMLSTSATLMAPLTCQGFLWNPEIFIPSYIDYTPLENSREPIHEIFLSDEEIAQMFPE</sequence>
<name>A0ABP0D6S2_9PEZI</name>
<protein>
    <submittedName>
        <fullName evidence="1">Uncharacterized protein</fullName>
    </submittedName>
</protein>